<reference evidence="1 2" key="1">
    <citation type="journal article" date="2023" name="G3 (Bethesda)">
        <title>A haplotype-resolved chromosome-scale genome for Quercus rubra L. provides insights into the genetics of adaptive traits for red oak species.</title>
        <authorList>
            <person name="Kapoor B."/>
            <person name="Jenkins J."/>
            <person name="Schmutz J."/>
            <person name="Zhebentyayeva T."/>
            <person name="Kuelheim C."/>
            <person name="Coggeshall M."/>
            <person name="Heim C."/>
            <person name="Lasky J.R."/>
            <person name="Leites L."/>
            <person name="Islam-Faridi N."/>
            <person name="Romero-Severson J."/>
            <person name="DeLeo V.L."/>
            <person name="Lucas S.M."/>
            <person name="Lazic D."/>
            <person name="Gailing O."/>
            <person name="Carlson J."/>
            <person name="Staton M."/>
        </authorList>
    </citation>
    <scope>NUCLEOTIDE SEQUENCE [LARGE SCALE GENOMIC DNA]</scope>
    <source>
        <strain evidence="1">Pseudo-F2</strain>
    </source>
</reference>
<sequence length="117" mass="13531">MRGRKAVNFEELVEKISNKLQGWKTKLTQAGRVTLINSVLQSLPVYSFSCLKIPDKICTKLDSIINAFCWGHQPSVRKLHLINWDTICRPRNEGGLGIRKFKLMTQALIAKQFWRFI</sequence>
<dbReference type="EMBL" id="JAXUIC010000006">
    <property type="protein sequence ID" value="KAK4585285.1"/>
    <property type="molecule type" value="Genomic_DNA"/>
</dbReference>
<evidence type="ECO:0000313" key="1">
    <source>
        <dbReference type="EMBL" id="KAK4585285.1"/>
    </source>
</evidence>
<name>A0AAN7F402_QUERU</name>
<dbReference type="PANTHER" id="PTHR33116:SF86">
    <property type="entry name" value="REVERSE TRANSCRIPTASE DOMAIN-CONTAINING PROTEIN"/>
    <property type="match status" value="1"/>
</dbReference>
<organism evidence="1 2">
    <name type="scientific">Quercus rubra</name>
    <name type="common">Northern red oak</name>
    <name type="synonym">Quercus borealis</name>
    <dbReference type="NCBI Taxonomy" id="3512"/>
    <lineage>
        <taxon>Eukaryota</taxon>
        <taxon>Viridiplantae</taxon>
        <taxon>Streptophyta</taxon>
        <taxon>Embryophyta</taxon>
        <taxon>Tracheophyta</taxon>
        <taxon>Spermatophyta</taxon>
        <taxon>Magnoliopsida</taxon>
        <taxon>eudicotyledons</taxon>
        <taxon>Gunneridae</taxon>
        <taxon>Pentapetalae</taxon>
        <taxon>rosids</taxon>
        <taxon>fabids</taxon>
        <taxon>Fagales</taxon>
        <taxon>Fagaceae</taxon>
        <taxon>Quercus</taxon>
    </lineage>
</organism>
<protein>
    <submittedName>
        <fullName evidence="1">Uncharacterized protein</fullName>
    </submittedName>
</protein>
<dbReference type="Proteomes" id="UP001324115">
    <property type="component" value="Unassembled WGS sequence"/>
</dbReference>
<dbReference type="AlphaFoldDB" id="A0AAN7F402"/>
<evidence type="ECO:0000313" key="2">
    <source>
        <dbReference type="Proteomes" id="UP001324115"/>
    </source>
</evidence>
<keyword evidence="2" id="KW-1185">Reference proteome</keyword>
<proteinExistence type="predicted"/>
<gene>
    <name evidence="1" type="ORF">RGQ29_022804</name>
</gene>
<dbReference type="PANTHER" id="PTHR33116">
    <property type="entry name" value="REVERSE TRANSCRIPTASE ZINC-BINDING DOMAIN-CONTAINING PROTEIN-RELATED-RELATED"/>
    <property type="match status" value="1"/>
</dbReference>
<accession>A0AAN7F402</accession>
<comment type="caution">
    <text evidence="1">The sequence shown here is derived from an EMBL/GenBank/DDBJ whole genome shotgun (WGS) entry which is preliminary data.</text>
</comment>